<organism evidence="6 8">
    <name type="scientific">Mammaliicoccus vitulinus</name>
    <dbReference type="NCBI Taxonomy" id="71237"/>
    <lineage>
        <taxon>Bacteria</taxon>
        <taxon>Bacillati</taxon>
        <taxon>Bacillota</taxon>
        <taxon>Bacilli</taxon>
        <taxon>Bacillales</taxon>
        <taxon>Staphylococcaceae</taxon>
        <taxon>Mammaliicoccus</taxon>
    </lineage>
</organism>
<evidence type="ECO:0000313" key="6">
    <source>
        <dbReference type="EMBL" id="PTI31058.1"/>
    </source>
</evidence>
<dbReference type="STRING" id="1167632.GCA_000286335_01158"/>
<dbReference type="SUPFAM" id="SSF46785">
    <property type="entry name" value="Winged helix' DNA-binding domain"/>
    <property type="match status" value="1"/>
</dbReference>
<reference evidence="6" key="2">
    <citation type="submission" date="2018-03" db="EMBL/GenBank/DDBJ databases">
        <authorList>
            <person name="Keele B.F."/>
        </authorList>
    </citation>
    <scope>NUCLEOTIDE SEQUENCE</scope>
    <source>
        <strain evidence="6">SNUC 2204</strain>
    </source>
</reference>
<evidence type="ECO:0000313" key="7">
    <source>
        <dbReference type="EMBL" id="QRO85928.1"/>
    </source>
</evidence>
<dbReference type="GO" id="GO:0003700">
    <property type="term" value="F:DNA-binding transcription factor activity"/>
    <property type="evidence" value="ECO:0007669"/>
    <property type="project" value="InterPro"/>
</dbReference>
<dbReference type="GeneID" id="64117720"/>
<evidence type="ECO:0000256" key="1">
    <source>
        <dbReference type="ARBA" id="ARBA00009437"/>
    </source>
</evidence>
<dbReference type="GO" id="GO:0003677">
    <property type="term" value="F:DNA binding"/>
    <property type="evidence" value="ECO:0007669"/>
    <property type="project" value="UniProtKB-KW"/>
</dbReference>
<dbReference type="Pfam" id="PF00126">
    <property type="entry name" value="HTH_1"/>
    <property type="match status" value="1"/>
</dbReference>
<evidence type="ECO:0000256" key="4">
    <source>
        <dbReference type="ARBA" id="ARBA00023163"/>
    </source>
</evidence>
<dbReference type="FunFam" id="1.10.10.10:FF:000001">
    <property type="entry name" value="LysR family transcriptional regulator"/>
    <property type="match status" value="1"/>
</dbReference>
<protein>
    <submittedName>
        <fullName evidence="6">LysR family transcriptional regulator</fullName>
    </submittedName>
</protein>
<keyword evidence="9" id="KW-1185">Reference proteome</keyword>
<evidence type="ECO:0000256" key="3">
    <source>
        <dbReference type="ARBA" id="ARBA00023125"/>
    </source>
</evidence>
<dbReference type="CDD" id="cd08438">
    <property type="entry name" value="PBP2_CidR"/>
    <property type="match status" value="1"/>
</dbReference>
<dbReference type="Gene3D" id="3.40.190.290">
    <property type="match status" value="1"/>
</dbReference>
<dbReference type="Proteomes" id="UP000627155">
    <property type="component" value="Chromosome"/>
</dbReference>
<dbReference type="InterPro" id="IPR050950">
    <property type="entry name" value="HTH-type_LysR_regulators"/>
</dbReference>
<dbReference type="PRINTS" id="PR00039">
    <property type="entry name" value="HTHLYSR"/>
</dbReference>
<name>A0A2T4PX17_9STAP</name>
<sequence>MEIKQMQYFIEVAKFKSMTKASENLYITQPTISNSIKLLEEELSVELFDRSKRQIVLTDAGKVFYKICKDFLKMYENIPVELNNLLEIEEGHVRIGIPTIMNVNRFTKLISEFHQLYPNVTFHILEDGSKRIEDEILKDDLDIGITVLPTDNSLFNSFFFFSEELKVVVNKNHCMADQQSIDLNKLANESFILFNSDYYLNDRIKQCCRMSGFIPNIISESTQWTFIEQMILSDLGICILPSSITDLLHEDLKSISISNLNIGWELAIIWKKEGYQNHITKKLLEFLQDRFLLNG</sequence>
<dbReference type="SUPFAM" id="SSF53850">
    <property type="entry name" value="Periplasmic binding protein-like II"/>
    <property type="match status" value="1"/>
</dbReference>
<dbReference type="InterPro" id="IPR005119">
    <property type="entry name" value="LysR_subst-bd"/>
</dbReference>
<evidence type="ECO:0000259" key="5">
    <source>
        <dbReference type="PROSITE" id="PS50931"/>
    </source>
</evidence>
<accession>A0A2T4PX17</accession>
<proteinExistence type="inferred from homology"/>
<dbReference type="EMBL" id="PZFK01000001">
    <property type="protein sequence ID" value="PTI31058.1"/>
    <property type="molecule type" value="Genomic_DNA"/>
</dbReference>
<dbReference type="InterPro" id="IPR036388">
    <property type="entry name" value="WH-like_DNA-bd_sf"/>
</dbReference>
<dbReference type="GO" id="GO:0005829">
    <property type="term" value="C:cytosol"/>
    <property type="evidence" value="ECO:0007669"/>
    <property type="project" value="TreeGrafter"/>
</dbReference>
<dbReference type="EMBL" id="CP069486">
    <property type="protein sequence ID" value="QRO85928.1"/>
    <property type="molecule type" value="Genomic_DNA"/>
</dbReference>
<dbReference type="PANTHER" id="PTHR30419">
    <property type="entry name" value="HTH-TYPE TRANSCRIPTIONAL REGULATOR YBHD"/>
    <property type="match status" value="1"/>
</dbReference>
<gene>
    <name evidence="6" type="ORF">BU072_00205</name>
    <name evidence="7" type="ORF">I6J37_04430</name>
</gene>
<reference evidence="6 8" key="1">
    <citation type="journal article" date="2016" name="Front. Microbiol.">
        <title>Comprehensive Phylogenetic Analysis of Bovine Non-aureus Staphylococci Species Based on Whole-Genome Sequencing.</title>
        <authorList>
            <person name="Naushad S."/>
            <person name="Barkema H.W."/>
            <person name="Luby C."/>
            <person name="Condas L.A."/>
            <person name="Nobrega D.B."/>
            <person name="Carson D.A."/>
            <person name="De Buck J."/>
        </authorList>
    </citation>
    <scope>NUCLEOTIDE SEQUENCE [LARGE SCALE GENOMIC DNA]</scope>
    <source>
        <strain evidence="6 8">SNUC 2204</strain>
    </source>
</reference>
<evidence type="ECO:0000313" key="8">
    <source>
        <dbReference type="Proteomes" id="UP000241209"/>
    </source>
</evidence>
<dbReference type="InterPro" id="IPR000847">
    <property type="entry name" value="LysR_HTH_N"/>
</dbReference>
<dbReference type="PROSITE" id="PS50931">
    <property type="entry name" value="HTH_LYSR"/>
    <property type="match status" value="1"/>
</dbReference>
<evidence type="ECO:0000313" key="9">
    <source>
        <dbReference type="Proteomes" id="UP000627155"/>
    </source>
</evidence>
<evidence type="ECO:0000256" key="2">
    <source>
        <dbReference type="ARBA" id="ARBA00023015"/>
    </source>
</evidence>
<dbReference type="Pfam" id="PF03466">
    <property type="entry name" value="LysR_substrate"/>
    <property type="match status" value="1"/>
</dbReference>
<comment type="similarity">
    <text evidence="1">Belongs to the LysR transcriptional regulatory family.</text>
</comment>
<dbReference type="Proteomes" id="UP000241209">
    <property type="component" value="Unassembled WGS sequence"/>
</dbReference>
<dbReference type="RefSeq" id="WP_016911845.1">
    <property type="nucleotide sequence ID" value="NZ_BMDF01000012.1"/>
</dbReference>
<dbReference type="InterPro" id="IPR036390">
    <property type="entry name" value="WH_DNA-bd_sf"/>
</dbReference>
<dbReference type="AlphaFoldDB" id="A0A2T4PX17"/>
<reference evidence="7 9" key="3">
    <citation type="submission" date="2021-02" db="EMBL/GenBank/DDBJ databases">
        <title>FDA dAtabase for Regulatory Grade micrObial Sequences (FDA-ARGOS): Supporting development and validation of Infectious Disease Dx tests.</title>
        <authorList>
            <person name="Sproer C."/>
            <person name="Gronow S."/>
            <person name="Severitt S."/>
            <person name="Schroder I."/>
            <person name="Tallon L."/>
            <person name="Sadzewicz L."/>
            <person name="Zhao X."/>
            <person name="Boylan J."/>
            <person name="Ott S."/>
            <person name="Bowen H."/>
            <person name="Vavikolanu K."/>
            <person name="Mehta A."/>
            <person name="Aluvathingal J."/>
            <person name="Nadendla S."/>
            <person name="Lowell S."/>
            <person name="Myers T."/>
            <person name="Yan Y."/>
            <person name="Sichtig H."/>
        </authorList>
    </citation>
    <scope>NUCLEOTIDE SEQUENCE [LARGE SCALE GENOMIC DNA]</scope>
    <source>
        <strain evidence="7 9">FDAARGOS_1207</strain>
    </source>
</reference>
<dbReference type="OrthoDB" id="9803735at2"/>
<keyword evidence="4" id="KW-0804">Transcription</keyword>
<dbReference type="PANTHER" id="PTHR30419:SF8">
    <property type="entry name" value="NITROGEN ASSIMILATION TRANSCRIPTIONAL ACTIVATOR-RELATED"/>
    <property type="match status" value="1"/>
</dbReference>
<keyword evidence="2" id="KW-0805">Transcription regulation</keyword>
<dbReference type="Gene3D" id="1.10.10.10">
    <property type="entry name" value="Winged helix-like DNA-binding domain superfamily/Winged helix DNA-binding domain"/>
    <property type="match status" value="1"/>
</dbReference>
<feature type="domain" description="HTH lysR-type" evidence="5">
    <location>
        <begin position="1"/>
        <end position="58"/>
    </location>
</feature>
<keyword evidence="3" id="KW-0238">DNA-binding</keyword>